<sequence>MAFATAVAAQQDPVQAFNAAVDISSCQVLSCSPPATATSVQRRTWPGPEVGVGIAAEDVITPSTNISLTLIDGLRANGFTGIGSEAYEFSDQQLFVGGGPKSEQRRLPFRLSPDDAVARTDLPA</sequence>
<proteinExistence type="predicted"/>
<accession>A0A5Q4BTD3</accession>
<name>A0A5Q4BTD3_9PEZI</name>
<protein>
    <submittedName>
        <fullName evidence="1">Uncharacterized protein</fullName>
    </submittedName>
</protein>
<dbReference type="AlphaFoldDB" id="A0A5Q4BTD3"/>
<gene>
    <name evidence="1" type="ORF">CSHISOI_05144</name>
</gene>
<dbReference type="EMBL" id="PUHP01000399">
    <property type="protein sequence ID" value="TQN70325.1"/>
    <property type="molecule type" value="Genomic_DNA"/>
</dbReference>
<evidence type="ECO:0000313" key="1">
    <source>
        <dbReference type="EMBL" id="TQN70325.1"/>
    </source>
</evidence>
<evidence type="ECO:0000313" key="2">
    <source>
        <dbReference type="Proteomes" id="UP000326340"/>
    </source>
</evidence>
<dbReference type="OrthoDB" id="3695070at2759"/>
<keyword evidence="2" id="KW-1185">Reference proteome</keyword>
<comment type="caution">
    <text evidence="1">The sequence shown here is derived from an EMBL/GenBank/DDBJ whole genome shotgun (WGS) entry which is preliminary data.</text>
</comment>
<dbReference type="Proteomes" id="UP000326340">
    <property type="component" value="Unassembled WGS sequence"/>
</dbReference>
<reference evidence="1 2" key="1">
    <citation type="journal article" date="2019" name="Sci. Rep.">
        <title>Colletotrichum shisoi sp. nov., an anthracnose pathogen of Perilla frutescens in Japan: molecular phylogenetic, morphological and genomic evidence.</title>
        <authorList>
            <person name="Gan P."/>
            <person name="Tsushima A."/>
            <person name="Hiroyama R."/>
            <person name="Narusaka M."/>
            <person name="Takano Y."/>
            <person name="Narusaka Y."/>
            <person name="Kawaradani M."/>
            <person name="Damm U."/>
            <person name="Shirasu K."/>
        </authorList>
    </citation>
    <scope>NUCLEOTIDE SEQUENCE [LARGE SCALE GENOMIC DNA]</scope>
    <source>
        <strain evidence="1 2">PG-2018a</strain>
    </source>
</reference>
<organism evidence="1 2">
    <name type="scientific">Colletotrichum shisoi</name>
    <dbReference type="NCBI Taxonomy" id="2078593"/>
    <lineage>
        <taxon>Eukaryota</taxon>
        <taxon>Fungi</taxon>
        <taxon>Dikarya</taxon>
        <taxon>Ascomycota</taxon>
        <taxon>Pezizomycotina</taxon>
        <taxon>Sordariomycetes</taxon>
        <taxon>Hypocreomycetidae</taxon>
        <taxon>Glomerellales</taxon>
        <taxon>Glomerellaceae</taxon>
        <taxon>Colletotrichum</taxon>
        <taxon>Colletotrichum destructivum species complex</taxon>
    </lineage>
</organism>